<dbReference type="SUPFAM" id="SSF52096">
    <property type="entry name" value="ClpP/crotonase"/>
    <property type="match status" value="1"/>
</dbReference>
<proteinExistence type="inferred from homology"/>
<keyword evidence="4" id="KW-1185">Reference proteome</keyword>
<dbReference type="PROSITE" id="PS00166">
    <property type="entry name" value="ENOYL_COA_HYDRATASE"/>
    <property type="match status" value="1"/>
</dbReference>
<dbReference type="Proteomes" id="UP001198602">
    <property type="component" value="Unassembled WGS sequence"/>
</dbReference>
<dbReference type="PANTHER" id="PTHR42964:SF1">
    <property type="entry name" value="POLYKETIDE BIOSYNTHESIS ENOYL-COA HYDRATASE PKSH-RELATED"/>
    <property type="match status" value="1"/>
</dbReference>
<dbReference type="InterPro" id="IPR014748">
    <property type="entry name" value="Enoyl-CoA_hydra_C"/>
</dbReference>
<dbReference type="EMBL" id="JAHYBX010000006">
    <property type="protein sequence ID" value="MCA1857368.1"/>
    <property type="molecule type" value="Genomic_DNA"/>
</dbReference>
<dbReference type="InterPro" id="IPR051683">
    <property type="entry name" value="Enoyl-CoA_Hydratase/Isomerase"/>
</dbReference>
<sequence>MTEQLISLSIEDGCAELRIERPHKRNALTRAMWGELHAALGAVARSSAHLLVLRGSGGVFSAGADIEEMGAFLADPVQLAASNALVRDTQLALERLSCMTLAVVEGACVGGGCGLALACDFRLATENARFAITPARLGLLYSAEDVRRVVGLVGAARARQLLLTAQPVDAATALGWGMLTEVCDAAGLDERIAAWRALAAEVSPNSVAGIKRSIGMLGGAEPADFQALAELFEAAFVHPDFREGARAFLEKRAPRFHQP</sequence>
<gene>
    <name evidence="3" type="ORF">LE190_15750</name>
</gene>
<reference evidence="3 4" key="1">
    <citation type="submission" date="2021-07" db="EMBL/GenBank/DDBJ databases">
        <title>Characterization of Violacein-producing bacteria and related species.</title>
        <authorList>
            <person name="Wilson H.S."/>
            <person name="De Leon M.E."/>
        </authorList>
    </citation>
    <scope>NUCLEOTIDE SEQUENCE [LARGE SCALE GENOMIC DNA]</scope>
    <source>
        <strain evidence="3 4">HSC-2F05</strain>
    </source>
</reference>
<dbReference type="Gene3D" id="1.10.12.10">
    <property type="entry name" value="Lyase 2-enoyl-coa Hydratase, Chain A, domain 2"/>
    <property type="match status" value="1"/>
</dbReference>
<dbReference type="Gene3D" id="3.90.226.10">
    <property type="entry name" value="2-enoyl-CoA Hydratase, Chain A, domain 1"/>
    <property type="match status" value="1"/>
</dbReference>
<dbReference type="Pfam" id="PF00378">
    <property type="entry name" value="ECH_1"/>
    <property type="match status" value="1"/>
</dbReference>
<dbReference type="PANTHER" id="PTHR42964">
    <property type="entry name" value="ENOYL-COA HYDRATASE"/>
    <property type="match status" value="1"/>
</dbReference>
<accession>A0ABS7YDC3</accession>
<comment type="caution">
    <text evidence="3">The sequence shown here is derived from an EMBL/GenBank/DDBJ whole genome shotgun (WGS) entry which is preliminary data.</text>
</comment>
<dbReference type="InterPro" id="IPR029045">
    <property type="entry name" value="ClpP/crotonase-like_dom_sf"/>
</dbReference>
<organism evidence="3 4">
    <name type="scientific">Massilia hydrophila</name>
    <dbReference type="NCBI Taxonomy" id="3044279"/>
    <lineage>
        <taxon>Bacteria</taxon>
        <taxon>Pseudomonadati</taxon>
        <taxon>Pseudomonadota</taxon>
        <taxon>Betaproteobacteria</taxon>
        <taxon>Burkholderiales</taxon>
        <taxon>Oxalobacteraceae</taxon>
        <taxon>Telluria group</taxon>
        <taxon>Massilia</taxon>
    </lineage>
</organism>
<dbReference type="InterPro" id="IPR018376">
    <property type="entry name" value="Enoyl-CoA_hyd/isom_CS"/>
</dbReference>
<name>A0ABS7YDC3_9BURK</name>
<evidence type="ECO:0000313" key="3">
    <source>
        <dbReference type="EMBL" id="MCA1857368.1"/>
    </source>
</evidence>
<dbReference type="InterPro" id="IPR001753">
    <property type="entry name" value="Enoyl-CoA_hydra/iso"/>
</dbReference>
<comment type="similarity">
    <text evidence="1 2">Belongs to the enoyl-CoA hydratase/isomerase family.</text>
</comment>
<dbReference type="CDD" id="cd06558">
    <property type="entry name" value="crotonase-like"/>
    <property type="match status" value="1"/>
</dbReference>
<evidence type="ECO:0000313" key="4">
    <source>
        <dbReference type="Proteomes" id="UP001198602"/>
    </source>
</evidence>
<protein>
    <submittedName>
        <fullName evidence="3">Enoyl-CoA hydratase/isomerase family protein</fullName>
    </submittedName>
</protein>
<dbReference type="RefSeq" id="WP_225239584.1">
    <property type="nucleotide sequence ID" value="NZ_JAHYBX010000006.1"/>
</dbReference>
<evidence type="ECO:0000256" key="2">
    <source>
        <dbReference type="RuleBase" id="RU003707"/>
    </source>
</evidence>
<evidence type="ECO:0000256" key="1">
    <source>
        <dbReference type="ARBA" id="ARBA00005254"/>
    </source>
</evidence>